<dbReference type="OrthoDB" id="4711865at2"/>
<evidence type="ECO:0000256" key="1">
    <source>
        <dbReference type="SAM" id="MobiDB-lite"/>
    </source>
</evidence>
<protein>
    <recommendedName>
        <fullName evidence="5">VCBS repeat protein</fullName>
    </recommendedName>
</protein>
<dbReference type="RefSeq" id="WP_133765467.1">
    <property type="nucleotide sequence ID" value="NZ_BAAARP010000001.1"/>
</dbReference>
<dbReference type="AlphaFoldDB" id="A0A4V6Q116"/>
<feature type="chain" id="PRO_5020517220" description="VCBS repeat protein" evidence="2">
    <location>
        <begin position="24"/>
        <end position="280"/>
    </location>
</feature>
<feature type="region of interest" description="Disordered" evidence="1">
    <location>
        <begin position="33"/>
        <end position="87"/>
    </location>
</feature>
<gene>
    <name evidence="3" type="ORF">CLV52_1363</name>
</gene>
<keyword evidence="4" id="KW-1185">Reference proteome</keyword>
<evidence type="ECO:0000256" key="2">
    <source>
        <dbReference type="SAM" id="SignalP"/>
    </source>
</evidence>
<evidence type="ECO:0000313" key="3">
    <source>
        <dbReference type="EMBL" id="TDS80794.1"/>
    </source>
</evidence>
<name>A0A4V6Q116_9MICO</name>
<feature type="compositionally biased region" description="Low complexity" evidence="1">
    <location>
        <begin position="45"/>
        <end position="61"/>
    </location>
</feature>
<sequence>MRGARSVLIVVGVALTVGLTACTAPRTTIVHDTTTVTDSPTASAVPTETSGPTTSPVPSGSATAVADGGTGWRGDTRTAGCSDDAGALPSGARSVRIGDVDGDGQPDTLVIDDRRTEVGVLTHSGHLAMSRTLWGPGPGAHSVAASYLSDGITALLSDDNRTVFLGYFVDCRIVQPKGVDGQVYRFALSGWGEYGAVSNAGVRCTAPPDSGGQHTLFGVDLVKDRALFRIRTTVVSTADRGVTAVNGRVSTTPGAYGADDSTTKRAKTVDCAPRVTAPSE</sequence>
<organism evidence="3 4">
    <name type="scientific">Amnibacterium kyonggiense</name>
    <dbReference type="NCBI Taxonomy" id="595671"/>
    <lineage>
        <taxon>Bacteria</taxon>
        <taxon>Bacillati</taxon>
        <taxon>Actinomycetota</taxon>
        <taxon>Actinomycetes</taxon>
        <taxon>Micrococcales</taxon>
        <taxon>Microbacteriaceae</taxon>
        <taxon>Amnibacterium</taxon>
    </lineage>
</organism>
<dbReference type="PROSITE" id="PS51257">
    <property type="entry name" value="PROKAR_LIPOPROTEIN"/>
    <property type="match status" value="1"/>
</dbReference>
<evidence type="ECO:0000313" key="4">
    <source>
        <dbReference type="Proteomes" id="UP000295344"/>
    </source>
</evidence>
<evidence type="ECO:0008006" key="5">
    <source>
        <dbReference type="Google" id="ProtNLM"/>
    </source>
</evidence>
<keyword evidence="2" id="KW-0732">Signal</keyword>
<feature type="signal peptide" evidence="2">
    <location>
        <begin position="1"/>
        <end position="23"/>
    </location>
</feature>
<reference evidence="3 4" key="1">
    <citation type="submission" date="2019-03" db="EMBL/GenBank/DDBJ databases">
        <title>Genomic Encyclopedia of Archaeal and Bacterial Type Strains, Phase II (KMG-II): from individual species to whole genera.</title>
        <authorList>
            <person name="Goeker M."/>
        </authorList>
    </citation>
    <scope>NUCLEOTIDE SEQUENCE [LARGE SCALE GENOMIC DNA]</scope>
    <source>
        <strain evidence="3 4">DSM 24782</strain>
    </source>
</reference>
<accession>A0A4V6Q116</accession>
<dbReference type="EMBL" id="SOAM01000001">
    <property type="protein sequence ID" value="TDS80794.1"/>
    <property type="molecule type" value="Genomic_DNA"/>
</dbReference>
<dbReference type="Proteomes" id="UP000295344">
    <property type="component" value="Unassembled WGS sequence"/>
</dbReference>
<comment type="caution">
    <text evidence="3">The sequence shown here is derived from an EMBL/GenBank/DDBJ whole genome shotgun (WGS) entry which is preliminary data.</text>
</comment>
<proteinExistence type="predicted"/>